<evidence type="ECO:0000256" key="18">
    <source>
        <dbReference type="SAM" id="MobiDB-lite"/>
    </source>
</evidence>
<evidence type="ECO:0000256" key="9">
    <source>
        <dbReference type="ARBA" id="ARBA00022989"/>
    </source>
</evidence>
<dbReference type="Gene3D" id="3.40.50.1820">
    <property type="entry name" value="alpha/beta hydrolase"/>
    <property type="match status" value="2"/>
</dbReference>
<evidence type="ECO:0000256" key="12">
    <source>
        <dbReference type="ARBA" id="ARBA00023180"/>
    </source>
</evidence>
<evidence type="ECO:0000256" key="15">
    <source>
        <dbReference type="ARBA" id="ARBA00032497"/>
    </source>
</evidence>
<evidence type="ECO:0000256" key="3">
    <source>
        <dbReference type="ARBA" id="ARBA00006584"/>
    </source>
</evidence>
<dbReference type="GO" id="GO:0006660">
    <property type="term" value="P:phosphatidylserine catabolic process"/>
    <property type="evidence" value="ECO:0007669"/>
    <property type="project" value="TreeGrafter"/>
</dbReference>
<feature type="domain" description="AB hydrolase-1" evidence="19">
    <location>
        <begin position="389"/>
        <end position="494"/>
    </location>
</feature>
<keyword evidence="6" id="KW-0812">Transmembrane</keyword>
<evidence type="ECO:0000259" key="19">
    <source>
        <dbReference type="Pfam" id="PF00561"/>
    </source>
</evidence>
<dbReference type="EC" id="3.1.1.23" evidence="4"/>
<gene>
    <name evidence="20" type="ORF">SMAX5B_021150</name>
</gene>
<evidence type="ECO:0000256" key="1">
    <source>
        <dbReference type="ARBA" id="ARBA00001613"/>
    </source>
</evidence>
<reference evidence="20 21" key="1">
    <citation type="submission" date="2017-12" db="EMBL/GenBank/DDBJ databases">
        <title>Integrating genomic resources of turbot (Scophthalmus maximus) in depth evaluation of genetic and physical mapping variation across individuals.</title>
        <authorList>
            <person name="Martinez P."/>
        </authorList>
    </citation>
    <scope>NUCLEOTIDE SEQUENCE [LARGE SCALE GENOMIC DNA]</scope>
</reference>
<feature type="compositionally biased region" description="Basic and acidic residues" evidence="18">
    <location>
        <begin position="108"/>
        <end position="118"/>
    </location>
</feature>
<accession>A0A2U9CDQ9</accession>
<feature type="compositionally biased region" description="Low complexity" evidence="18">
    <location>
        <begin position="97"/>
        <end position="107"/>
    </location>
</feature>
<dbReference type="AlphaFoldDB" id="A0A2U9CDQ9"/>
<name>A0A2U9CDQ9_SCOMX</name>
<evidence type="ECO:0000256" key="5">
    <source>
        <dbReference type="ARBA" id="ARBA00015438"/>
    </source>
</evidence>
<dbReference type="FunFam" id="3.40.50.1820:FF:000069">
    <property type="entry name" value="monoacylglycerol lipase ABHD12"/>
    <property type="match status" value="1"/>
</dbReference>
<protein>
    <recommendedName>
        <fullName evidence="5">Lysophosphatidylserine lipase ABHD12</fullName>
        <ecNumber evidence="4">3.1.1.23</ecNumber>
    </recommendedName>
    <alternativeName>
        <fullName evidence="16">2-arachidonoylglycerol hydrolase ABHD12</fullName>
    </alternativeName>
    <alternativeName>
        <fullName evidence="15">Abhydrolase domain-containing protein 12</fullName>
    </alternativeName>
    <alternativeName>
        <fullName evidence="14">Monoacylglycerol lipase ABHD12</fullName>
    </alternativeName>
    <alternativeName>
        <fullName evidence="13">Oxidized phosphatidylserine lipase ABHD12</fullName>
    </alternativeName>
</protein>
<dbReference type="SUPFAM" id="SSF53474">
    <property type="entry name" value="alpha/beta-Hydrolases"/>
    <property type="match status" value="2"/>
</dbReference>
<evidence type="ECO:0000313" key="20">
    <source>
        <dbReference type="EMBL" id="AWP14735.1"/>
    </source>
</evidence>
<keyword evidence="7" id="KW-0378">Hydrolase</keyword>
<dbReference type="Proteomes" id="UP000246464">
    <property type="component" value="Chromosome 15"/>
</dbReference>
<feature type="region of interest" description="Disordered" evidence="18">
    <location>
        <begin position="32"/>
        <end position="54"/>
    </location>
</feature>
<evidence type="ECO:0000256" key="6">
    <source>
        <dbReference type="ARBA" id="ARBA00022692"/>
    </source>
</evidence>
<dbReference type="Pfam" id="PF00561">
    <property type="entry name" value="Abhydrolase_1"/>
    <property type="match status" value="1"/>
</dbReference>
<proteinExistence type="inferred from homology"/>
<keyword evidence="21" id="KW-1185">Reference proteome</keyword>
<dbReference type="EMBL" id="CP026257">
    <property type="protein sequence ID" value="AWP14735.1"/>
    <property type="molecule type" value="Genomic_DNA"/>
</dbReference>
<comment type="similarity">
    <text evidence="3">Belongs to the serine esterase family.</text>
</comment>
<dbReference type="GO" id="GO:0005789">
    <property type="term" value="C:endoplasmic reticulum membrane"/>
    <property type="evidence" value="ECO:0007669"/>
    <property type="project" value="UniProtKB-SubCell"/>
</dbReference>
<comment type="function">
    <text evidence="17">Lysophosphatidylserine (LPS) lipase that mediates the hydrolysis of lysophosphatidylserine, a class of signaling lipids that regulates immunological and neurological processes. Represents a major lysophosphatidylserine lipase in the brain, thereby playing a key role in the central nervous system. Also able to hydrolyze oxidized phosphatidylserine; oxidized phosphatidylserine is produced in response to severe inflammatory stress and constitutes a proapoptotic 'eat me' signal. Also has monoacylglycerol (MAG) lipase activity: hydrolyzes 2-arachidonoylglycerol (2-AG), thereby acting as a regulator of endocannabinoid signaling pathways. Has a strong preference for very-long-chain lipid substrates; substrate specificity is likely due to improved catalysis and not improved substrate binding.</text>
</comment>
<keyword evidence="8" id="KW-0256">Endoplasmic reticulum</keyword>
<comment type="subcellular location">
    <subcellularLocation>
        <location evidence="2">Endoplasmic reticulum membrane</location>
        <topology evidence="2">Single-pass membrane protein</topology>
    </subcellularLocation>
</comment>
<dbReference type="InterPro" id="IPR029058">
    <property type="entry name" value="AB_hydrolase_fold"/>
</dbReference>
<evidence type="ECO:0000256" key="2">
    <source>
        <dbReference type="ARBA" id="ARBA00004389"/>
    </source>
</evidence>
<evidence type="ECO:0000313" key="21">
    <source>
        <dbReference type="Proteomes" id="UP000246464"/>
    </source>
</evidence>
<keyword evidence="10" id="KW-0443">Lipid metabolism</keyword>
<dbReference type="STRING" id="52904.ENSSMAP00000012339"/>
<evidence type="ECO:0000256" key="17">
    <source>
        <dbReference type="ARBA" id="ARBA00045941"/>
    </source>
</evidence>
<dbReference type="PANTHER" id="PTHR12277">
    <property type="entry name" value="ALPHA/BETA HYDROLASE DOMAIN-CONTAINING PROTEIN"/>
    <property type="match status" value="1"/>
</dbReference>
<organism evidence="20 21">
    <name type="scientific">Scophthalmus maximus</name>
    <name type="common">Turbot</name>
    <name type="synonym">Psetta maxima</name>
    <dbReference type="NCBI Taxonomy" id="52904"/>
    <lineage>
        <taxon>Eukaryota</taxon>
        <taxon>Metazoa</taxon>
        <taxon>Chordata</taxon>
        <taxon>Craniata</taxon>
        <taxon>Vertebrata</taxon>
        <taxon>Euteleostomi</taxon>
        <taxon>Actinopterygii</taxon>
        <taxon>Neopterygii</taxon>
        <taxon>Teleostei</taxon>
        <taxon>Neoteleostei</taxon>
        <taxon>Acanthomorphata</taxon>
        <taxon>Carangaria</taxon>
        <taxon>Pleuronectiformes</taxon>
        <taxon>Pleuronectoidei</taxon>
        <taxon>Scophthalmidae</taxon>
        <taxon>Scophthalmus</taxon>
    </lineage>
</organism>
<sequence>MPVSAACDWPQQLGARLSTELLEAHRGLGSVLRRSPLRHRQDTGRTPASPRRPARRFCVVNTRFPLSSPVMRKRNNSLTPELDGGSLLDRDPDLKQRPGGRAEGPAAGDHRGPAEERTMGKPFRRLGLLGKVKRFMLWLLVVYVSVPFLVKLCPSIQAKLVFLNFVRMPYFIDLKRPLDQGLNHTHNFYLEAEVGLRIGVWHTVPAHMWREAQEKDGDWYDSMLSSTHPVILYLHGNAGTRGGDHRVQLYKVLSSSGYHVVTFDYRGERLRLTSQTVLSLTCLLRLGLLGKVKRFMLWLLVVYVSVPFLVKLCPSIQAKLVFLNFVRMPYFIDLKRPLDQGLNHTHNFYLEAEVGLRIGVWHTVPAHMWREAQEKDGDWYDSMLSSTHPVILYLHGNAGTRGGDHRVQLYKVLSSSGYHVVTFDYRGWGDSDGSPSEGGMTSDALFMYDRLKQRLNKTPLYIWGHSLGTGVATNLVRRLCDRGSPPDALILESPFTNIREEARSHPFSMVYRFLPGFDWFFLDAITANNIRFASDENVNHISCRLLILHAEDDTVVPFHLGQKLYNMAAQSKSLSGHKVRFVSFPSSLSYRHKFIYRSPELPNILSDFLGTVSQ</sequence>
<evidence type="ECO:0000256" key="11">
    <source>
        <dbReference type="ARBA" id="ARBA00023136"/>
    </source>
</evidence>
<comment type="catalytic activity">
    <reaction evidence="1">
        <text>Hydrolyzes glycerol monoesters of long-chain fatty acids.</text>
        <dbReference type="EC" id="3.1.1.23"/>
    </reaction>
</comment>
<keyword evidence="11" id="KW-0472">Membrane</keyword>
<evidence type="ECO:0000256" key="16">
    <source>
        <dbReference type="ARBA" id="ARBA00033386"/>
    </source>
</evidence>
<evidence type="ECO:0000256" key="7">
    <source>
        <dbReference type="ARBA" id="ARBA00022801"/>
    </source>
</evidence>
<dbReference type="PANTHER" id="PTHR12277:SF61">
    <property type="entry name" value="LYSOPHOSPHATIDYLSERINE LIPASE ABHD12"/>
    <property type="match status" value="1"/>
</dbReference>
<feature type="region of interest" description="Disordered" evidence="18">
    <location>
        <begin position="70"/>
        <end position="118"/>
    </location>
</feature>
<keyword evidence="12" id="KW-0325">Glycoprotein</keyword>
<evidence type="ECO:0000256" key="10">
    <source>
        <dbReference type="ARBA" id="ARBA00023098"/>
    </source>
</evidence>
<keyword evidence="9" id="KW-1133">Transmembrane helix</keyword>
<dbReference type="InterPro" id="IPR000073">
    <property type="entry name" value="AB_hydrolase_1"/>
</dbReference>
<dbReference type="GO" id="GO:0052651">
    <property type="term" value="P:monoacylglycerol catabolic process"/>
    <property type="evidence" value="ECO:0007669"/>
    <property type="project" value="TreeGrafter"/>
</dbReference>
<dbReference type="GO" id="GO:0004622">
    <property type="term" value="F:phosphatidylcholine lysophospholipase activity"/>
    <property type="evidence" value="ECO:0007669"/>
    <property type="project" value="TreeGrafter"/>
</dbReference>
<evidence type="ECO:0000256" key="8">
    <source>
        <dbReference type="ARBA" id="ARBA00022824"/>
    </source>
</evidence>
<evidence type="ECO:0000256" key="13">
    <source>
        <dbReference type="ARBA" id="ARBA00030502"/>
    </source>
</evidence>
<evidence type="ECO:0000256" key="4">
    <source>
        <dbReference type="ARBA" id="ARBA00013254"/>
    </source>
</evidence>
<dbReference type="GO" id="GO:0047372">
    <property type="term" value="F:monoacylglycerol lipase activity"/>
    <property type="evidence" value="ECO:0007669"/>
    <property type="project" value="UniProtKB-EC"/>
</dbReference>
<evidence type="ECO:0000256" key="14">
    <source>
        <dbReference type="ARBA" id="ARBA00030575"/>
    </source>
</evidence>